<protein>
    <submittedName>
        <fullName evidence="1">Uncharacterized protein</fullName>
    </submittedName>
</protein>
<keyword evidence="2" id="KW-1185">Reference proteome</keyword>
<accession>A0A1T5ERD2</accession>
<proteinExistence type="predicted"/>
<gene>
    <name evidence="1" type="ORF">SAMN05661099_3146</name>
</gene>
<dbReference type="Proteomes" id="UP000189981">
    <property type="component" value="Unassembled WGS sequence"/>
</dbReference>
<name>A0A1T5ERD2_9SPHI</name>
<sequence>MDNLFVDNLSCGLYTKKIDPWLAGLGILSGMPVLGENVTGTNDLFQVIREQSDYEGILKINGVVPTTVHGNQYSMASSNPTVTDYLTLITTRRTDFPITDY</sequence>
<dbReference type="EMBL" id="FUYR01000004">
    <property type="protein sequence ID" value="SKB86418.1"/>
    <property type="molecule type" value="Genomic_DNA"/>
</dbReference>
<reference evidence="2" key="1">
    <citation type="submission" date="2017-02" db="EMBL/GenBank/DDBJ databases">
        <authorList>
            <person name="Varghese N."/>
            <person name="Submissions S."/>
        </authorList>
    </citation>
    <scope>NUCLEOTIDE SEQUENCE [LARGE SCALE GENOMIC DNA]</scope>
    <source>
        <strain evidence="2">DSM 22385</strain>
    </source>
</reference>
<dbReference type="RefSeq" id="WP_079703655.1">
    <property type="nucleotide sequence ID" value="NZ_FUYR01000004.1"/>
</dbReference>
<dbReference type="AlphaFoldDB" id="A0A1T5ERD2"/>
<evidence type="ECO:0000313" key="1">
    <source>
        <dbReference type="EMBL" id="SKB86418.1"/>
    </source>
</evidence>
<evidence type="ECO:0000313" key="2">
    <source>
        <dbReference type="Proteomes" id="UP000189981"/>
    </source>
</evidence>
<organism evidence="1 2">
    <name type="scientific">Daejeonella lutea</name>
    <dbReference type="NCBI Taxonomy" id="572036"/>
    <lineage>
        <taxon>Bacteria</taxon>
        <taxon>Pseudomonadati</taxon>
        <taxon>Bacteroidota</taxon>
        <taxon>Sphingobacteriia</taxon>
        <taxon>Sphingobacteriales</taxon>
        <taxon>Sphingobacteriaceae</taxon>
        <taxon>Daejeonella</taxon>
    </lineage>
</organism>